<keyword evidence="5" id="KW-0732">Signal</keyword>
<dbReference type="STRING" id="504805.SAMN05421505_11468"/>
<evidence type="ECO:0000256" key="1">
    <source>
        <dbReference type="ARBA" id="ARBA00004167"/>
    </source>
</evidence>
<evidence type="ECO:0000256" key="5">
    <source>
        <dbReference type="SAM" id="SignalP"/>
    </source>
</evidence>
<evidence type="ECO:0000313" key="6">
    <source>
        <dbReference type="EMBL" id="SDH33452.1"/>
    </source>
</evidence>
<dbReference type="GO" id="GO:0016020">
    <property type="term" value="C:membrane"/>
    <property type="evidence" value="ECO:0007669"/>
    <property type="project" value="UniProtKB-SubCell"/>
</dbReference>
<dbReference type="InterPro" id="IPR007343">
    <property type="entry name" value="Uncharacterised_pept_Zn_put"/>
</dbReference>
<proteinExistence type="predicted"/>
<reference evidence="6 7" key="1">
    <citation type="submission" date="2016-10" db="EMBL/GenBank/DDBJ databases">
        <authorList>
            <person name="de Groot N.N."/>
        </authorList>
    </citation>
    <scope>NUCLEOTIDE SEQUENCE [LARGE SCALE GENOMIC DNA]</scope>
    <source>
        <strain evidence="6 7">CPCC 201354</strain>
    </source>
</reference>
<feature type="signal peptide" evidence="5">
    <location>
        <begin position="1"/>
        <end position="34"/>
    </location>
</feature>
<evidence type="ECO:0008006" key="8">
    <source>
        <dbReference type="Google" id="ProtNLM"/>
    </source>
</evidence>
<evidence type="ECO:0000256" key="3">
    <source>
        <dbReference type="ARBA" id="ARBA00022989"/>
    </source>
</evidence>
<accession>A0A1G8BJP7</accession>
<dbReference type="RefSeq" id="WP_143020301.1">
    <property type="nucleotide sequence ID" value="NZ_FNCN01000014.1"/>
</dbReference>
<sequence length="295" mass="31429">MVDLTMNSLPKRKLSSLFAVTSVCALLGTGTALAATPAAAATSAAAAPQQTLTGASSEATAPPRGRTAAVANPLYRSGALAPSTCAPTPTRAGSTASFRAYATKVTTCLNASWAAQFKKAKIPFSKPRLRFVTSRIMTPCGRWNKGATGVYCGTNRTVYIAITKRNLSDPFDLGLAQLVAHEYAHHVQYVSGILPYYWQQAARSSGSAKLLLSRRSELQADCLASAFLRSASTSLPVEQEEWDGMIRWTKKNGHKGWPTNDHGKGTSQAYWMQRGFNAGSPSACNTWSASSSRVA</sequence>
<dbReference type="OrthoDB" id="9774900at2"/>
<keyword evidence="4" id="KW-0472">Membrane</keyword>
<keyword evidence="2" id="KW-0812">Transmembrane</keyword>
<dbReference type="EMBL" id="FNCN01000014">
    <property type="protein sequence ID" value="SDH33452.1"/>
    <property type="molecule type" value="Genomic_DNA"/>
</dbReference>
<evidence type="ECO:0000256" key="4">
    <source>
        <dbReference type="ARBA" id="ARBA00023136"/>
    </source>
</evidence>
<evidence type="ECO:0000313" key="7">
    <source>
        <dbReference type="Proteomes" id="UP000198923"/>
    </source>
</evidence>
<gene>
    <name evidence="6" type="ORF">SAMN05421505_11468</name>
</gene>
<organism evidence="6 7">
    <name type="scientific">Sinosporangium album</name>
    <dbReference type="NCBI Taxonomy" id="504805"/>
    <lineage>
        <taxon>Bacteria</taxon>
        <taxon>Bacillati</taxon>
        <taxon>Actinomycetota</taxon>
        <taxon>Actinomycetes</taxon>
        <taxon>Streptosporangiales</taxon>
        <taxon>Streptosporangiaceae</taxon>
        <taxon>Sinosporangium</taxon>
    </lineage>
</organism>
<dbReference type="AlphaFoldDB" id="A0A1G8BJP7"/>
<keyword evidence="7" id="KW-1185">Reference proteome</keyword>
<dbReference type="PANTHER" id="PTHR30168">
    <property type="entry name" value="PUTATIVE MEMBRANE PROTEIN YPFJ"/>
    <property type="match status" value="1"/>
</dbReference>
<dbReference type="PANTHER" id="PTHR30168:SF0">
    <property type="entry name" value="INNER MEMBRANE PROTEIN"/>
    <property type="match status" value="1"/>
</dbReference>
<evidence type="ECO:0000256" key="2">
    <source>
        <dbReference type="ARBA" id="ARBA00022692"/>
    </source>
</evidence>
<feature type="chain" id="PRO_5011787134" description="Neutral zinc metallopeptidase" evidence="5">
    <location>
        <begin position="35"/>
        <end position="295"/>
    </location>
</feature>
<dbReference type="Pfam" id="PF04228">
    <property type="entry name" value="Zn_peptidase"/>
    <property type="match status" value="1"/>
</dbReference>
<keyword evidence="3" id="KW-1133">Transmembrane helix</keyword>
<comment type="subcellular location">
    <subcellularLocation>
        <location evidence="1">Membrane</location>
        <topology evidence="1">Single-pass membrane protein</topology>
    </subcellularLocation>
</comment>
<protein>
    <recommendedName>
        <fullName evidence="8">Neutral zinc metallopeptidase</fullName>
    </recommendedName>
</protein>
<name>A0A1G8BJP7_9ACTN</name>
<dbReference type="Proteomes" id="UP000198923">
    <property type="component" value="Unassembled WGS sequence"/>
</dbReference>